<keyword evidence="3 6" id="KW-0812">Transmembrane</keyword>
<dbReference type="InterPro" id="IPR020948">
    <property type="entry name" value="P_starv_induced_PsiE-like"/>
</dbReference>
<dbReference type="GO" id="GO:0020037">
    <property type="term" value="F:heme binding"/>
    <property type="evidence" value="ECO:0007669"/>
    <property type="project" value="InterPro"/>
</dbReference>
<dbReference type="Pfam" id="PF06146">
    <property type="entry name" value="PsiE"/>
    <property type="match status" value="1"/>
</dbReference>
<protein>
    <submittedName>
        <fullName evidence="8">Heme-binding sensor globin domain-containing protein</fullName>
    </submittedName>
</protein>
<keyword evidence="5 6" id="KW-0472">Membrane</keyword>
<keyword evidence="2" id="KW-1003">Cell membrane</keyword>
<dbReference type="EMBL" id="DSOV01000050">
    <property type="protein sequence ID" value="HEN42982.1"/>
    <property type="molecule type" value="Genomic_DNA"/>
</dbReference>
<evidence type="ECO:0000256" key="1">
    <source>
        <dbReference type="ARBA" id="ARBA00004651"/>
    </source>
</evidence>
<dbReference type="InterPro" id="IPR044398">
    <property type="entry name" value="Globin-sensor_dom"/>
</dbReference>
<dbReference type="GO" id="GO:0005886">
    <property type="term" value="C:plasma membrane"/>
    <property type="evidence" value="ECO:0007669"/>
    <property type="project" value="UniProtKB-SubCell"/>
</dbReference>
<feature type="transmembrane region" description="Helical" evidence="6">
    <location>
        <begin position="274"/>
        <end position="291"/>
    </location>
</feature>
<dbReference type="CDD" id="cd14761">
    <property type="entry name" value="GS_GsGCS-like"/>
    <property type="match status" value="1"/>
</dbReference>
<feature type="transmembrane region" description="Helical" evidence="6">
    <location>
        <begin position="177"/>
        <end position="200"/>
    </location>
</feature>
<dbReference type="SUPFAM" id="SSF46458">
    <property type="entry name" value="Globin-like"/>
    <property type="match status" value="1"/>
</dbReference>
<keyword evidence="4 6" id="KW-1133">Transmembrane helix</keyword>
<accession>A0A831UEK9</accession>
<feature type="transmembrane region" description="Helical" evidence="6">
    <location>
        <begin position="212"/>
        <end position="231"/>
    </location>
</feature>
<gene>
    <name evidence="8" type="ORF">ENQ87_11545</name>
</gene>
<dbReference type="InterPro" id="IPR009050">
    <property type="entry name" value="Globin-like_sf"/>
</dbReference>
<evidence type="ECO:0000256" key="4">
    <source>
        <dbReference type="ARBA" id="ARBA00022989"/>
    </source>
</evidence>
<feature type="transmembrane region" description="Helical" evidence="6">
    <location>
        <begin position="243"/>
        <end position="262"/>
    </location>
</feature>
<reference evidence="8" key="1">
    <citation type="journal article" date="2020" name="mSystems">
        <title>Genome- and Community-Level Interaction Insights into Carbon Utilization and Element Cycling Functions of Hydrothermarchaeota in Hydrothermal Sediment.</title>
        <authorList>
            <person name="Zhou Z."/>
            <person name="Liu Y."/>
            <person name="Xu W."/>
            <person name="Pan J."/>
            <person name="Luo Z.H."/>
            <person name="Li M."/>
        </authorList>
    </citation>
    <scope>NUCLEOTIDE SEQUENCE [LARGE SCALE GENOMIC DNA]</scope>
    <source>
        <strain evidence="8">SpSt-349</strain>
    </source>
</reference>
<sequence length="300" mass="34489">MYSMQEIKAHYRFSDEDAEALKSLLPIAQANRDLMIGDFYDYLLGIPETAAFLQDDTLLQRLKLSHGGWFVNLFRGVYDNQYLHNLQRIGHVHVRIGLNAHFVNAAMQQVRRFAVGMIRENFPDREERRRKTEALEKILDINLDIMTASYIEEELKKVFISKRFESLLVRATERFTYGLNLILVLALVGVSLSVVGLFFWEILHVFDGRVEKGIMSALGTLLILWMMIELMDNEIKSLKGGRFNIQVFIGVVIIAIIREILISTLRHDPLETQVFLAGTLLVLGVVYYLVARSQQLSSPR</sequence>
<dbReference type="Pfam" id="PF11563">
    <property type="entry name" value="Protoglobin"/>
    <property type="match status" value="1"/>
</dbReference>
<dbReference type="InterPro" id="IPR012292">
    <property type="entry name" value="Globin/Proto"/>
</dbReference>
<evidence type="ECO:0000259" key="7">
    <source>
        <dbReference type="Pfam" id="PF11563"/>
    </source>
</evidence>
<comment type="caution">
    <text evidence="8">The sequence shown here is derived from an EMBL/GenBank/DDBJ whole genome shotgun (WGS) entry which is preliminary data.</text>
</comment>
<dbReference type="Gene3D" id="1.10.490.10">
    <property type="entry name" value="Globins"/>
    <property type="match status" value="1"/>
</dbReference>
<evidence type="ECO:0000313" key="8">
    <source>
        <dbReference type="EMBL" id="HEN42982.1"/>
    </source>
</evidence>
<feature type="domain" description="Globin-sensor" evidence="7">
    <location>
        <begin position="2"/>
        <end position="154"/>
    </location>
</feature>
<name>A0A831UEK9_GEOME</name>
<evidence type="ECO:0000256" key="5">
    <source>
        <dbReference type="ARBA" id="ARBA00023136"/>
    </source>
</evidence>
<evidence type="ECO:0000256" key="2">
    <source>
        <dbReference type="ARBA" id="ARBA00022475"/>
    </source>
</evidence>
<dbReference type="AlphaFoldDB" id="A0A831UEK9"/>
<organism evidence="8">
    <name type="scientific">Geobacter metallireducens</name>
    <dbReference type="NCBI Taxonomy" id="28232"/>
    <lineage>
        <taxon>Bacteria</taxon>
        <taxon>Pseudomonadati</taxon>
        <taxon>Thermodesulfobacteriota</taxon>
        <taxon>Desulfuromonadia</taxon>
        <taxon>Geobacterales</taxon>
        <taxon>Geobacteraceae</taxon>
        <taxon>Geobacter</taxon>
    </lineage>
</organism>
<proteinExistence type="predicted"/>
<evidence type="ECO:0000256" key="6">
    <source>
        <dbReference type="SAM" id="Phobius"/>
    </source>
</evidence>
<dbReference type="GO" id="GO:0019825">
    <property type="term" value="F:oxygen binding"/>
    <property type="evidence" value="ECO:0007669"/>
    <property type="project" value="InterPro"/>
</dbReference>
<evidence type="ECO:0000256" key="3">
    <source>
        <dbReference type="ARBA" id="ARBA00022692"/>
    </source>
</evidence>
<comment type="subcellular location">
    <subcellularLocation>
        <location evidence="1">Cell membrane</location>
        <topology evidence="1">Multi-pass membrane protein</topology>
    </subcellularLocation>
</comment>